<evidence type="ECO:0000313" key="1">
    <source>
        <dbReference type="EMBL" id="RWR77514.1"/>
    </source>
</evidence>
<dbReference type="Proteomes" id="UP000283530">
    <property type="component" value="Unassembled WGS sequence"/>
</dbReference>
<dbReference type="STRING" id="337451.A0A3S3MD03"/>
<protein>
    <submittedName>
        <fullName evidence="1">Protein translocase subunit SecA</fullName>
    </submittedName>
</protein>
<dbReference type="PANTHER" id="PTHR36767:SF1">
    <property type="entry name" value="OS05G0126200 PROTEIN"/>
    <property type="match status" value="1"/>
</dbReference>
<comment type="caution">
    <text evidence="1">The sequence shown here is derived from an EMBL/GenBank/DDBJ whole genome shotgun (WGS) entry which is preliminary data.</text>
</comment>
<accession>A0A3S3MD03</accession>
<dbReference type="CDD" id="cd23700">
    <property type="entry name" value="At3g51010"/>
    <property type="match status" value="1"/>
</dbReference>
<dbReference type="OrthoDB" id="1921449at2759"/>
<evidence type="ECO:0000313" key="2">
    <source>
        <dbReference type="Proteomes" id="UP000283530"/>
    </source>
</evidence>
<organism evidence="1 2">
    <name type="scientific">Cinnamomum micranthum f. kanehirae</name>
    <dbReference type="NCBI Taxonomy" id="337451"/>
    <lineage>
        <taxon>Eukaryota</taxon>
        <taxon>Viridiplantae</taxon>
        <taxon>Streptophyta</taxon>
        <taxon>Embryophyta</taxon>
        <taxon>Tracheophyta</taxon>
        <taxon>Spermatophyta</taxon>
        <taxon>Magnoliopsida</taxon>
        <taxon>Magnoliidae</taxon>
        <taxon>Laurales</taxon>
        <taxon>Lauraceae</taxon>
        <taxon>Cinnamomum</taxon>
    </lineage>
</organism>
<gene>
    <name evidence="1" type="ORF">CKAN_00600400</name>
</gene>
<reference evidence="1 2" key="1">
    <citation type="journal article" date="2019" name="Nat. Plants">
        <title>Stout camphor tree genome fills gaps in understanding of flowering plant genome evolution.</title>
        <authorList>
            <person name="Chaw S.M."/>
            <person name="Liu Y.C."/>
            <person name="Wu Y.W."/>
            <person name="Wang H.Y."/>
            <person name="Lin C.I."/>
            <person name="Wu C.S."/>
            <person name="Ke H.M."/>
            <person name="Chang L.Y."/>
            <person name="Hsu C.Y."/>
            <person name="Yang H.T."/>
            <person name="Sudianto E."/>
            <person name="Hsu M.H."/>
            <person name="Wu K.P."/>
            <person name="Wang L.N."/>
            <person name="Leebens-Mack J.H."/>
            <person name="Tsai I.J."/>
        </authorList>
    </citation>
    <scope>NUCLEOTIDE SEQUENCE [LARGE SCALE GENOMIC DNA]</scope>
    <source>
        <strain evidence="2">cv. Chaw 1501</strain>
        <tissue evidence="1">Young leaves</tissue>
    </source>
</reference>
<proteinExistence type="predicted"/>
<dbReference type="AlphaFoldDB" id="A0A3S3MD03"/>
<name>A0A3S3MD03_9MAGN</name>
<dbReference type="EMBL" id="QPKB01000002">
    <property type="protein sequence ID" value="RWR77514.1"/>
    <property type="molecule type" value="Genomic_DNA"/>
</dbReference>
<sequence>MGFGSLRSLIRPIAQGAVARTTLFHIHIPSSSRATHPPNTSLLLPVLNNSSISSSSSRDSSICPWTKWHLRSDIHSLTDTRFPKRRPGFTNRRKRASLKPPGPYAWVQYVPGEPIPRSRPNEGSVQGRNRIKRIKLRKAFIKSEAKKRKVQVQEAKRKKITKRIERKMAAVARERAWAERLVELQKLEEEKKAMAS</sequence>
<dbReference type="GO" id="GO:0005739">
    <property type="term" value="C:mitochondrion"/>
    <property type="evidence" value="ECO:0007669"/>
    <property type="project" value="TreeGrafter"/>
</dbReference>
<keyword evidence="2" id="KW-1185">Reference proteome</keyword>
<dbReference type="PANTHER" id="PTHR36767">
    <property type="entry name" value="OS05G0126200 PROTEIN"/>
    <property type="match status" value="1"/>
</dbReference>